<feature type="region of interest" description="Disordered" evidence="1">
    <location>
        <begin position="18"/>
        <end position="183"/>
    </location>
</feature>
<feature type="compositionally biased region" description="Polar residues" evidence="1">
    <location>
        <begin position="172"/>
        <end position="183"/>
    </location>
</feature>
<proteinExistence type="predicted"/>
<comment type="caution">
    <text evidence="2">The sequence shown here is derived from an EMBL/GenBank/DDBJ whole genome shotgun (WGS) entry which is preliminary data.</text>
</comment>
<dbReference type="EMBL" id="JANPWB010000015">
    <property type="protein sequence ID" value="KAJ1090875.1"/>
    <property type="molecule type" value="Genomic_DNA"/>
</dbReference>
<name>A0AAV7LTG4_PLEWA</name>
<evidence type="ECO:0000256" key="1">
    <source>
        <dbReference type="SAM" id="MobiDB-lite"/>
    </source>
</evidence>
<evidence type="ECO:0000313" key="3">
    <source>
        <dbReference type="Proteomes" id="UP001066276"/>
    </source>
</evidence>
<dbReference type="Proteomes" id="UP001066276">
    <property type="component" value="Chromosome 11"/>
</dbReference>
<protein>
    <submittedName>
        <fullName evidence="2">Uncharacterized protein</fullName>
    </submittedName>
</protein>
<organism evidence="2 3">
    <name type="scientific">Pleurodeles waltl</name>
    <name type="common">Iberian ribbed newt</name>
    <dbReference type="NCBI Taxonomy" id="8319"/>
    <lineage>
        <taxon>Eukaryota</taxon>
        <taxon>Metazoa</taxon>
        <taxon>Chordata</taxon>
        <taxon>Craniata</taxon>
        <taxon>Vertebrata</taxon>
        <taxon>Euteleostomi</taxon>
        <taxon>Amphibia</taxon>
        <taxon>Batrachia</taxon>
        <taxon>Caudata</taxon>
        <taxon>Salamandroidea</taxon>
        <taxon>Salamandridae</taxon>
        <taxon>Pleurodelinae</taxon>
        <taxon>Pleurodeles</taxon>
    </lineage>
</organism>
<evidence type="ECO:0000313" key="2">
    <source>
        <dbReference type="EMBL" id="KAJ1090875.1"/>
    </source>
</evidence>
<accession>A0AAV7LTG4</accession>
<reference evidence="2" key="1">
    <citation type="journal article" date="2022" name="bioRxiv">
        <title>Sequencing and chromosome-scale assembly of the giantPleurodeles waltlgenome.</title>
        <authorList>
            <person name="Brown T."/>
            <person name="Elewa A."/>
            <person name="Iarovenko S."/>
            <person name="Subramanian E."/>
            <person name="Araus A.J."/>
            <person name="Petzold A."/>
            <person name="Susuki M."/>
            <person name="Suzuki K.-i.T."/>
            <person name="Hayashi T."/>
            <person name="Toyoda A."/>
            <person name="Oliveira C."/>
            <person name="Osipova E."/>
            <person name="Leigh N.D."/>
            <person name="Simon A."/>
            <person name="Yun M.H."/>
        </authorList>
    </citation>
    <scope>NUCLEOTIDE SEQUENCE</scope>
    <source>
        <strain evidence="2">20211129_DDA</strain>
        <tissue evidence="2">Liver</tissue>
    </source>
</reference>
<keyword evidence="3" id="KW-1185">Reference proteome</keyword>
<sequence length="183" mass="19068">MPLKNSLSCLSVVQWGASHLPRPSASGPAHPELTPSGGQGGRASSRQRAQCSPSRISPIRWAKPGAGSHAPCTPARTSQAHPRLAQLGRGRAGAQRVQLTSPGTAPGAVAHTPGRPGSVDQRELRRGPGGPDRSRGATAQRAVQSGKARGPRRRPRSSFHVPVPHWAPPPQAQGSSNAYTGRK</sequence>
<gene>
    <name evidence="2" type="ORF">NDU88_004003</name>
</gene>
<dbReference type="AlphaFoldDB" id="A0AAV7LTG4"/>